<dbReference type="Gene3D" id="2.40.10.220">
    <property type="entry name" value="predicted glycosyltransferase like domains"/>
    <property type="match status" value="1"/>
</dbReference>
<dbReference type="InterPro" id="IPR009875">
    <property type="entry name" value="PilZ_domain"/>
</dbReference>
<reference evidence="2 3" key="1">
    <citation type="submission" date="2021-02" db="EMBL/GenBank/DDBJ databases">
        <authorList>
            <person name="Han P."/>
        </authorList>
    </citation>
    <scope>NUCLEOTIDE SEQUENCE [LARGE SCALE GENOMIC DNA]</scope>
    <source>
        <strain evidence="2">Candidatus Nitrospira sp. ZN2</strain>
    </source>
</reference>
<name>A0ABM8QP47_9BACT</name>
<proteinExistence type="predicted"/>
<dbReference type="Pfam" id="PF07238">
    <property type="entry name" value="PilZ"/>
    <property type="match status" value="1"/>
</dbReference>
<protein>
    <submittedName>
        <fullName evidence="2">PilZ domain-containing protein</fullName>
    </submittedName>
</protein>
<accession>A0ABM8QP47</accession>
<keyword evidence="3" id="KW-1185">Reference proteome</keyword>
<dbReference type="EMBL" id="CAJNBJ010000001">
    <property type="protein sequence ID" value="CAE6707694.1"/>
    <property type="molecule type" value="Genomic_DNA"/>
</dbReference>
<gene>
    <name evidence="2" type="ORF">NSPZN2_11059</name>
</gene>
<feature type="domain" description="PilZ" evidence="1">
    <location>
        <begin position="60"/>
        <end position="162"/>
    </location>
</feature>
<organism evidence="2 3">
    <name type="scientific">Nitrospira defluvii</name>
    <dbReference type="NCBI Taxonomy" id="330214"/>
    <lineage>
        <taxon>Bacteria</taxon>
        <taxon>Pseudomonadati</taxon>
        <taxon>Nitrospirota</taxon>
        <taxon>Nitrospiria</taxon>
        <taxon>Nitrospirales</taxon>
        <taxon>Nitrospiraceae</taxon>
        <taxon>Nitrospira</taxon>
    </lineage>
</organism>
<comment type="caution">
    <text evidence="2">The sequence shown here is derived from an EMBL/GenBank/DDBJ whole genome shotgun (WGS) entry which is preliminary data.</text>
</comment>
<dbReference type="Proteomes" id="UP000675880">
    <property type="component" value="Unassembled WGS sequence"/>
</dbReference>
<sequence length="174" mass="19158">MKYPVVSSTRHKGKTLEIDSSKEMITLVGINGEPMGSLAWDFLVDQILTYRKPQQSREARAEPRISLSIRVKYQTPEGAHFESRAGGIGGGGLFIESFTPLGVGTKLAMEFTLPEAPNEWLSAKGMIAWVCPKADQYTFSPGMGVRFTDITSETRNRVLALVHSVKCVPQSEPL</sequence>
<evidence type="ECO:0000313" key="2">
    <source>
        <dbReference type="EMBL" id="CAE6707694.1"/>
    </source>
</evidence>
<evidence type="ECO:0000313" key="3">
    <source>
        <dbReference type="Proteomes" id="UP000675880"/>
    </source>
</evidence>
<evidence type="ECO:0000259" key="1">
    <source>
        <dbReference type="Pfam" id="PF07238"/>
    </source>
</evidence>
<dbReference type="RefSeq" id="WP_213040849.1">
    <property type="nucleotide sequence ID" value="NZ_CAJNBJ010000001.1"/>
</dbReference>